<dbReference type="InterPro" id="IPR023210">
    <property type="entry name" value="NADP_OxRdtase_dom"/>
</dbReference>
<dbReference type="GO" id="GO:0016491">
    <property type="term" value="F:oxidoreductase activity"/>
    <property type="evidence" value="ECO:0007669"/>
    <property type="project" value="UniProtKB-KW"/>
</dbReference>
<gene>
    <name evidence="7" type="ORF">K458DRAFT_296455</name>
</gene>
<reference evidence="7" key="1">
    <citation type="journal article" date="2020" name="Stud. Mycol.">
        <title>101 Dothideomycetes genomes: a test case for predicting lifestyles and emergence of pathogens.</title>
        <authorList>
            <person name="Haridas S."/>
            <person name="Albert R."/>
            <person name="Binder M."/>
            <person name="Bloem J."/>
            <person name="Labutti K."/>
            <person name="Salamov A."/>
            <person name="Andreopoulos B."/>
            <person name="Baker S."/>
            <person name="Barry K."/>
            <person name="Bills G."/>
            <person name="Bluhm B."/>
            <person name="Cannon C."/>
            <person name="Castanera R."/>
            <person name="Culley D."/>
            <person name="Daum C."/>
            <person name="Ezra D."/>
            <person name="Gonzalez J."/>
            <person name="Henrissat B."/>
            <person name="Kuo A."/>
            <person name="Liang C."/>
            <person name="Lipzen A."/>
            <person name="Lutzoni F."/>
            <person name="Magnuson J."/>
            <person name="Mondo S."/>
            <person name="Nolan M."/>
            <person name="Ohm R."/>
            <person name="Pangilinan J."/>
            <person name="Park H.-J."/>
            <person name="Ramirez L."/>
            <person name="Alfaro M."/>
            <person name="Sun H."/>
            <person name="Tritt A."/>
            <person name="Yoshinaga Y."/>
            <person name="Zwiers L.-H."/>
            <person name="Turgeon B."/>
            <person name="Goodwin S."/>
            <person name="Spatafora J."/>
            <person name="Crous P."/>
            <person name="Grigoriev I."/>
        </authorList>
    </citation>
    <scope>NUCLEOTIDE SEQUENCE</scope>
    <source>
        <strain evidence="7">CBS 122367</strain>
    </source>
</reference>
<dbReference type="CDD" id="cd19079">
    <property type="entry name" value="AKR_EcYajO-like"/>
    <property type="match status" value="1"/>
</dbReference>
<dbReference type="InterPro" id="IPR050523">
    <property type="entry name" value="AKR_Detox_Biosynth"/>
</dbReference>
<accession>A0A6G1JAZ3</accession>
<evidence type="ECO:0000313" key="7">
    <source>
        <dbReference type="EMBL" id="KAF2687335.1"/>
    </source>
</evidence>
<keyword evidence="5" id="KW-0843">Virulence</keyword>
<protein>
    <submittedName>
        <fullName evidence="7">Aldo/keto reductase</fullName>
    </submittedName>
</protein>
<evidence type="ECO:0000256" key="2">
    <source>
        <dbReference type="ARBA" id="ARBA00007905"/>
    </source>
</evidence>
<evidence type="ECO:0000259" key="6">
    <source>
        <dbReference type="Pfam" id="PF00248"/>
    </source>
</evidence>
<feature type="domain" description="NADP-dependent oxidoreductase" evidence="6">
    <location>
        <begin position="15"/>
        <end position="330"/>
    </location>
</feature>
<dbReference type="EMBL" id="MU005575">
    <property type="protein sequence ID" value="KAF2687335.1"/>
    <property type="molecule type" value="Genomic_DNA"/>
</dbReference>
<dbReference type="FunFam" id="3.20.20.100:FF:000004">
    <property type="entry name" value="Oxidoreductase, aldo/keto reductase"/>
    <property type="match status" value="1"/>
</dbReference>
<keyword evidence="3" id="KW-0521">NADP</keyword>
<dbReference type="PANTHER" id="PTHR43364:SF15">
    <property type="entry name" value="ARYL-ALCOHOL DEHYDROGENASE AAD16-RELATED"/>
    <property type="match status" value="1"/>
</dbReference>
<dbReference type="Pfam" id="PF00248">
    <property type="entry name" value="Aldo_ket_red"/>
    <property type="match status" value="1"/>
</dbReference>
<dbReference type="SUPFAM" id="SSF51430">
    <property type="entry name" value="NAD(P)-linked oxidoreductase"/>
    <property type="match status" value="1"/>
</dbReference>
<dbReference type="PANTHER" id="PTHR43364">
    <property type="entry name" value="NADH-SPECIFIC METHYLGLYOXAL REDUCTASE-RELATED"/>
    <property type="match status" value="1"/>
</dbReference>
<evidence type="ECO:0000256" key="4">
    <source>
        <dbReference type="ARBA" id="ARBA00023002"/>
    </source>
</evidence>
<organism evidence="7 8">
    <name type="scientific">Lentithecium fluviatile CBS 122367</name>
    <dbReference type="NCBI Taxonomy" id="1168545"/>
    <lineage>
        <taxon>Eukaryota</taxon>
        <taxon>Fungi</taxon>
        <taxon>Dikarya</taxon>
        <taxon>Ascomycota</taxon>
        <taxon>Pezizomycotina</taxon>
        <taxon>Dothideomycetes</taxon>
        <taxon>Pleosporomycetidae</taxon>
        <taxon>Pleosporales</taxon>
        <taxon>Massarineae</taxon>
        <taxon>Lentitheciaceae</taxon>
        <taxon>Lentithecium</taxon>
    </lineage>
</organism>
<dbReference type="Gene3D" id="3.20.20.100">
    <property type="entry name" value="NADP-dependent oxidoreductase domain"/>
    <property type="match status" value="1"/>
</dbReference>
<proteinExistence type="inferred from homology"/>
<dbReference type="Proteomes" id="UP000799291">
    <property type="component" value="Unassembled WGS sequence"/>
</dbReference>
<keyword evidence="4" id="KW-0560">Oxidoreductase</keyword>
<evidence type="ECO:0000256" key="1">
    <source>
        <dbReference type="ARBA" id="ARBA00004685"/>
    </source>
</evidence>
<dbReference type="OrthoDB" id="1720422at2759"/>
<name>A0A6G1JAZ3_9PLEO</name>
<comment type="similarity">
    <text evidence="2">Belongs to the aldo/keto reductase family.</text>
</comment>
<dbReference type="InterPro" id="IPR036812">
    <property type="entry name" value="NAD(P)_OxRdtase_dom_sf"/>
</dbReference>
<evidence type="ECO:0000256" key="3">
    <source>
        <dbReference type="ARBA" id="ARBA00022857"/>
    </source>
</evidence>
<comment type="pathway">
    <text evidence="1">Mycotoxin biosynthesis.</text>
</comment>
<dbReference type="GO" id="GO:0005829">
    <property type="term" value="C:cytosol"/>
    <property type="evidence" value="ECO:0007669"/>
    <property type="project" value="UniProtKB-ARBA"/>
</dbReference>
<evidence type="ECO:0000313" key="8">
    <source>
        <dbReference type="Proteomes" id="UP000799291"/>
    </source>
</evidence>
<sequence>MEYTRLGRSGLKISKIVLGAMSFGDPARSMNGSWVQSPEEALPILKYAYEKGINTWDTADFYGQGSSEEIIGRAIKEYAIPRQKLVILTKCYYGVSDELFADGPRDPLRAMVNDGFMVNRVGLSRKHIFDAVEASVRRLGTYIDVLQIHRLDKDTPPEEIMRALNDVIESGKVRYIGASSMAAWEFQHLNNIAEKHGWHTFISMQNYHNLLYREEEREMHPYCSHAGIGLIPWSPLAQGILARPYNTSTKRSESDPFMGLLHSPEDKPTVDAVQRVAEKKGISMAQVATAWSLGKGVNPILGLQSEKRIDEAVGSVGVKLSEEEVRELEAGYKPKSKPPAW</sequence>
<keyword evidence="8" id="KW-1185">Reference proteome</keyword>
<evidence type="ECO:0000256" key="5">
    <source>
        <dbReference type="ARBA" id="ARBA00023026"/>
    </source>
</evidence>
<dbReference type="AlphaFoldDB" id="A0A6G1JAZ3"/>